<organism evidence="1 2">
    <name type="scientific">Pterulicium gracile</name>
    <dbReference type="NCBI Taxonomy" id="1884261"/>
    <lineage>
        <taxon>Eukaryota</taxon>
        <taxon>Fungi</taxon>
        <taxon>Dikarya</taxon>
        <taxon>Basidiomycota</taxon>
        <taxon>Agaricomycotina</taxon>
        <taxon>Agaricomycetes</taxon>
        <taxon>Agaricomycetidae</taxon>
        <taxon>Agaricales</taxon>
        <taxon>Pleurotineae</taxon>
        <taxon>Pterulaceae</taxon>
        <taxon>Pterulicium</taxon>
    </lineage>
</organism>
<dbReference type="EMBL" id="ML178826">
    <property type="protein sequence ID" value="TFL00976.1"/>
    <property type="molecule type" value="Genomic_DNA"/>
</dbReference>
<sequence>MGKGMYKRPVTDFKFNMALLPPPIPAVVVSPYFSVVGAPLDVGLLAGPGMFSAPFYIFTVADDTSSAEPEQGLTSSMGCWDLAMMVQEGMLMFFFHIF</sequence>
<name>A0A5C3QG47_9AGAR</name>
<proteinExistence type="predicted"/>
<dbReference type="Proteomes" id="UP000305067">
    <property type="component" value="Unassembled WGS sequence"/>
</dbReference>
<evidence type="ECO:0000313" key="2">
    <source>
        <dbReference type="Proteomes" id="UP000305067"/>
    </source>
</evidence>
<dbReference type="AlphaFoldDB" id="A0A5C3QG47"/>
<gene>
    <name evidence="1" type="ORF">BDV98DRAFT_568220</name>
</gene>
<keyword evidence="2" id="KW-1185">Reference proteome</keyword>
<accession>A0A5C3QG47</accession>
<protein>
    <submittedName>
        <fullName evidence="1">Uncharacterized protein</fullName>
    </submittedName>
</protein>
<reference evidence="1 2" key="1">
    <citation type="journal article" date="2019" name="Nat. Ecol. Evol.">
        <title>Megaphylogeny resolves global patterns of mushroom evolution.</title>
        <authorList>
            <person name="Varga T."/>
            <person name="Krizsan K."/>
            <person name="Foldi C."/>
            <person name="Dima B."/>
            <person name="Sanchez-Garcia M."/>
            <person name="Sanchez-Ramirez S."/>
            <person name="Szollosi G.J."/>
            <person name="Szarkandi J.G."/>
            <person name="Papp V."/>
            <person name="Albert L."/>
            <person name="Andreopoulos W."/>
            <person name="Angelini C."/>
            <person name="Antonin V."/>
            <person name="Barry K.W."/>
            <person name="Bougher N.L."/>
            <person name="Buchanan P."/>
            <person name="Buyck B."/>
            <person name="Bense V."/>
            <person name="Catcheside P."/>
            <person name="Chovatia M."/>
            <person name="Cooper J."/>
            <person name="Damon W."/>
            <person name="Desjardin D."/>
            <person name="Finy P."/>
            <person name="Geml J."/>
            <person name="Haridas S."/>
            <person name="Hughes K."/>
            <person name="Justo A."/>
            <person name="Karasinski D."/>
            <person name="Kautmanova I."/>
            <person name="Kiss B."/>
            <person name="Kocsube S."/>
            <person name="Kotiranta H."/>
            <person name="LaButti K.M."/>
            <person name="Lechner B.E."/>
            <person name="Liimatainen K."/>
            <person name="Lipzen A."/>
            <person name="Lukacs Z."/>
            <person name="Mihaltcheva S."/>
            <person name="Morgado L.N."/>
            <person name="Niskanen T."/>
            <person name="Noordeloos M.E."/>
            <person name="Ohm R.A."/>
            <person name="Ortiz-Santana B."/>
            <person name="Ovrebo C."/>
            <person name="Racz N."/>
            <person name="Riley R."/>
            <person name="Savchenko A."/>
            <person name="Shiryaev A."/>
            <person name="Soop K."/>
            <person name="Spirin V."/>
            <person name="Szebenyi C."/>
            <person name="Tomsovsky M."/>
            <person name="Tulloss R.E."/>
            <person name="Uehling J."/>
            <person name="Grigoriev I.V."/>
            <person name="Vagvolgyi C."/>
            <person name="Papp T."/>
            <person name="Martin F.M."/>
            <person name="Miettinen O."/>
            <person name="Hibbett D.S."/>
            <person name="Nagy L.G."/>
        </authorList>
    </citation>
    <scope>NUCLEOTIDE SEQUENCE [LARGE SCALE GENOMIC DNA]</scope>
    <source>
        <strain evidence="1 2">CBS 309.79</strain>
    </source>
</reference>
<evidence type="ECO:0000313" key="1">
    <source>
        <dbReference type="EMBL" id="TFL00976.1"/>
    </source>
</evidence>